<dbReference type="InterPro" id="IPR050807">
    <property type="entry name" value="TransReg_Diox_bact_type"/>
</dbReference>
<evidence type="ECO:0000256" key="1">
    <source>
        <dbReference type="ARBA" id="ARBA00023125"/>
    </source>
</evidence>
<dbReference type="Proteomes" id="UP000295122">
    <property type="component" value="Unassembled WGS sequence"/>
</dbReference>
<accession>A0A4R7BL63</accession>
<proteinExistence type="predicted"/>
<dbReference type="OrthoDB" id="9797172at2"/>
<gene>
    <name evidence="3" type="ORF">EV668_4473</name>
</gene>
<evidence type="ECO:0000313" key="3">
    <source>
        <dbReference type="EMBL" id="TDR85352.1"/>
    </source>
</evidence>
<dbReference type="Gene3D" id="1.10.260.40">
    <property type="entry name" value="lambda repressor-like DNA-binding domains"/>
    <property type="match status" value="1"/>
</dbReference>
<dbReference type="PANTHER" id="PTHR46797:SF2">
    <property type="entry name" value="TRANSCRIPTIONAL REGULATOR"/>
    <property type="match status" value="1"/>
</dbReference>
<dbReference type="GO" id="GO:0003700">
    <property type="term" value="F:DNA-binding transcription factor activity"/>
    <property type="evidence" value="ECO:0007669"/>
    <property type="project" value="TreeGrafter"/>
</dbReference>
<dbReference type="PANTHER" id="PTHR46797">
    <property type="entry name" value="HTH-TYPE TRANSCRIPTIONAL REGULATOR"/>
    <property type="match status" value="1"/>
</dbReference>
<dbReference type="AlphaFoldDB" id="A0A4R7BL63"/>
<comment type="caution">
    <text evidence="3">The sequence shown here is derived from an EMBL/GenBank/DDBJ whole genome shotgun (WGS) entry which is preliminary data.</text>
</comment>
<dbReference type="SUPFAM" id="SSF47413">
    <property type="entry name" value="lambda repressor-like DNA-binding domains"/>
    <property type="match status" value="1"/>
</dbReference>
<dbReference type="InterPro" id="IPR001387">
    <property type="entry name" value="Cro/C1-type_HTH"/>
</dbReference>
<evidence type="ECO:0000259" key="2">
    <source>
        <dbReference type="PROSITE" id="PS50943"/>
    </source>
</evidence>
<keyword evidence="4" id="KW-1185">Reference proteome</keyword>
<dbReference type="SMART" id="SM00530">
    <property type="entry name" value="HTH_XRE"/>
    <property type="match status" value="1"/>
</dbReference>
<organism evidence="3 4">
    <name type="scientific">Enterovirga rhinocerotis</name>
    <dbReference type="NCBI Taxonomy" id="1339210"/>
    <lineage>
        <taxon>Bacteria</taxon>
        <taxon>Pseudomonadati</taxon>
        <taxon>Pseudomonadota</taxon>
        <taxon>Alphaproteobacteria</taxon>
        <taxon>Hyphomicrobiales</taxon>
        <taxon>Methylobacteriaceae</taxon>
        <taxon>Enterovirga</taxon>
    </lineage>
</organism>
<dbReference type="CDD" id="cd00093">
    <property type="entry name" value="HTH_XRE"/>
    <property type="match status" value="1"/>
</dbReference>
<reference evidence="3 4" key="1">
    <citation type="submission" date="2019-03" db="EMBL/GenBank/DDBJ databases">
        <title>Genomic Encyclopedia of Type Strains, Phase IV (KMG-IV): sequencing the most valuable type-strain genomes for metagenomic binning, comparative biology and taxonomic classification.</title>
        <authorList>
            <person name="Goeker M."/>
        </authorList>
    </citation>
    <scope>NUCLEOTIDE SEQUENCE [LARGE SCALE GENOMIC DNA]</scope>
    <source>
        <strain evidence="3 4">DSM 25903</strain>
    </source>
</reference>
<protein>
    <submittedName>
        <fullName evidence="3">Transcriptional regulator with XRE-family HTH domain</fullName>
    </submittedName>
</protein>
<name>A0A4R7BL63_9HYPH</name>
<feature type="domain" description="HTH cro/C1-type" evidence="2">
    <location>
        <begin position="19"/>
        <end position="73"/>
    </location>
</feature>
<dbReference type="GO" id="GO:0003677">
    <property type="term" value="F:DNA binding"/>
    <property type="evidence" value="ECO:0007669"/>
    <property type="project" value="UniProtKB-KW"/>
</dbReference>
<evidence type="ECO:0000313" key="4">
    <source>
        <dbReference type="Proteomes" id="UP000295122"/>
    </source>
</evidence>
<dbReference type="GO" id="GO:0005829">
    <property type="term" value="C:cytosol"/>
    <property type="evidence" value="ECO:0007669"/>
    <property type="project" value="TreeGrafter"/>
</dbReference>
<dbReference type="RefSeq" id="WP_133774292.1">
    <property type="nucleotide sequence ID" value="NZ_SNZR01000017.1"/>
</dbReference>
<dbReference type="Pfam" id="PF01381">
    <property type="entry name" value="HTH_3"/>
    <property type="match status" value="1"/>
</dbReference>
<dbReference type="PROSITE" id="PS50943">
    <property type="entry name" value="HTH_CROC1"/>
    <property type="match status" value="1"/>
</dbReference>
<sequence>MPSSPKSPASLDLTIARAIRALREARGLSQAKLGEAIGVTFQQVQKYERGANRISSSRLQRIADTLNVPVSTFFTDAGNGVDEPLSESALTIAVQYENLDERDRTAVRALIDALSQPGRGRPDSQE</sequence>
<keyword evidence="1" id="KW-0238">DNA-binding</keyword>
<dbReference type="EMBL" id="SNZR01000017">
    <property type="protein sequence ID" value="TDR85352.1"/>
    <property type="molecule type" value="Genomic_DNA"/>
</dbReference>
<dbReference type="InterPro" id="IPR010982">
    <property type="entry name" value="Lambda_DNA-bd_dom_sf"/>
</dbReference>